<gene>
    <name evidence="1" type="ORF">ACFP1B_10450</name>
</gene>
<name>A0ABW1GI66_9ACTN</name>
<reference evidence="2" key="1">
    <citation type="journal article" date="2019" name="Int. J. Syst. Evol. Microbiol.">
        <title>The Global Catalogue of Microorganisms (GCM) 10K type strain sequencing project: providing services to taxonomists for standard genome sequencing and annotation.</title>
        <authorList>
            <consortium name="The Broad Institute Genomics Platform"/>
            <consortium name="The Broad Institute Genome Sequencing Center for Infectious Disease"/>
            <person name="Wu L."/>
            <person name="Ma J."/>
        </authorList>
    </citation>
    <scope>NUCLEOTIDE SEQUENCE [LARGE SCALE GENOMIC DNA]</scope>
    <source>
        <strain evidence="2">JCM 4147</strain>
    </source>
</reference>
<sequence>MDDHGDDFGQWGTEASAVQRTEDEWTAIAGHVRHAANKIGPTLPLCLPGEPQECGRSAQQHVLAWAAHLKAAAHHVIEQAAPSEARAAYVAGPLYRRKLADLRAHTAPADVPR</sequence>
<dbReference type="EMBL" id="JBHSPU010000011">
    <property type="protein sequence ID" value="MFC5913843.1"/>
    <property type="molecule type" value="Genomic_DNA"/>
</dbReference>
<accession>A0ABW1GI66</accession>
<proteinExistence type="predicted"/>
<dbReference type="Proteomes" id="UP001596200">
    <property type="component" value="Unassembled WGS sequence"/>
</dbReference>
<organism evidence="1 2">
    <name type="scientific">Streptomyces pulveraceus</name>
    <dbReference type="NCBI Taxonomy" id="68258"/>
    <lineage>
        <taxon>Bacteria</taxon>
        <taxon>Bacillati</taxon>
        <taxon>Actinomycetota</taxon>
        <taxon>Actinomycetes</taxon>
        <taxon>Kitasatosporales</taxon>
        <taxon>Streptomycetaceae</taxon>
        <taxon>Streptomyces</taxon>
    </lineage>
</organism>
<keyword evidence="2" id="KW-1185">Reference proteome</keyword>
<evidence type="ECO:0000313" key="1">
    <source>
        <dbReference type="EMBL" id="MFC5913843.1"/>
    </source>
</evidence>
<dbReference type="RefSeq" id="WP_344507861.1">
    <property type="nucleotide sequence ID" value="NZ_BAAATU010000003.1"/>
</dbReference>
<comment type="caution">
    <text evidence="1">The sequence shown here is derived from an EMBL/GenBank/DDBJ whole genome shotgun (WGS) entry which is preliminary data.</text>
</comment>
<evidence type="ECO:0000313" key="2">
    <source>
        <dbReference type="Proteomes" id="UP001596200"/>
    </source>
</evidence>
<protein>
    <submittedName>
        <fullName evidence="1">Uncharacterized protein</fullName>
    </submittedName>
</protein>